<reference evidence="1" key="1">
    <citation type="submission" date="2022-06" db="EMBL/GenBank/DDBJ databases">
        <title>The First Complete Genome of the Simian Malaria Parasite Plasmodium brasilianum.</title>
        <authorList>
            <person name="Bajic M."/>
            <person name="Ravishankar S."/>
        </authorList>
    </citation>
    <scope>NUCLEOTIDE SEQUENCE</scope>
    <source>
        <strain evidence="1">Bolivian I</strain>
    </source>
</reference>
<comment type="caution">
    <text evidence="1">The sequence shown here is derived from an EMBL/GenBank/DDBJ whole genome shotgun (WGS) entry which is preliminary data.</text>
</comment>
<evidence type="ECO:0000313" key="2">
    <source>
        <dbReference type="Proteomes" id="UP001056978"/>
    </source>
</evidence>
<accession>A0ACB9YCD0</accession>
<name>A0ACB9YCD0_PLABR</name>
<evidence type="ECO:0000313" key="1">
    <source>
        <dbReference type="EMBL" id="KAI4839271.1"/>
    </source>
</evidence>
<proteinExistence type="predicted"/>
<keyword evidence="2" id="KW-1185">Reference proteome</keyword>
<sequence length="151" mass="18028">MNTDTLSEKENNKEINKISNDDKTIKNLSYDTSFLRFNNYDIKNRPLQRPSINQGELYYSDIFNNESNFDKFRNIKKSHTLNEKDKSTYTLVLENYINNINDDNFICLMEVDYVDLQTLKEIIYISFQRENHTMSSTVKRLMEKSKNIKIN</sequence>
<gene>
    <name evidence="1" type="ORF">MKS88_001817</name>
</gene>
<dbReference type="EMBL" id="CM043775">
    <property type="protein sequence ID" value="KAI4839271.1"/>
    <property type="molecule type" value="Genomic_DNA"/>
</dbReference>
<protein>
    <submittedName>
        <fullName evidence="1">Reticulocyte binding protein 1b</fullName>
    </submittedName>
</protein>
<organism evidence="1 2">
    <name type="scientific">Plasmodium brasilianum</name>
    <dbReference type="NCBI Taxonomy" id="5824"/>
    <lineage>
        <taxon>Eukaryota</taxon>
        <taxon>Sar</taxon>
        <taxon>Alveolata</taxon>
        <taxon>Apicomplexa</taxon>
        <taxon>Aconoidasida</taxon>
        <taxon>Haemosporida</taxon>
        <taxon>Plasmodiidae</taxon>
        <taxon>Plasmodium</taxon>
        <taxon>Plasmodium (Plasmodium)</taxon>
    </lineage>
</organism>
<dbReference type="Proteomes" id="UP001056978">
    <property type="component" value="Chromosome 7"/>
</dbReference>